<accession>A0A6G1D8T9</accession>
<dbReference type="EMBL" id="SPHZ02000007">
    <property type="protein sequence ID" value="KAF0908173.1"/>
    <property type="molecule type" value="Genomic_DNA"/>
</dbReference>
<feature type="compositionally biased region" description="Gly residues" evidence="1">
    <location>
        <begin position="1"/>
        <end position="15"/>
    </location>
</feature>
<evidence type="ECO:0000256" key="1">
    <source>
        <dbReference type="SAM" id="MobiDB-lite"/>
    </source>
</evidence>
<proteinExistence type="predicted"/>
<dbReference type="AlphaFoldDB" id="A0A6G1D8T9"/>
<reference evidence="2 3" key="1">
    <citation type="submission" date="2019-11" db="EMBL/GenBank/DDBJ databases">
        <title>Whole genome sequence of Oryza granulata.</title>
        <authorList>
            <person name="Li W."/>
        </authorList>
    </citation>
    <scope>NUCLEOTIDE SEQUENCE [LARGE SCALE GENOMIC DNA]</scope>
    <source>
        <strain evidence="3">cv. Menghai</strain>
        <tissue evidence="2">Leaf</tissue>
    </source>
</reference>
<name>A0A6G1D8T9_9ORYZ</name>
<evidence type="ECO:0000313" key="3">
    <source>
        <dbReference type="Proteomes" id="UP000479710"/>
    </source>
</evidence>
<keyword evidence="3" id="KW-1185">Reference proteome</keyword>
<evidence type="ECO:0000313" key="2">
    <source>
        <dbReference type="EMBL" id="KAF0908173.1"/>
    </source>
</evidence>
<protein>
    <submittedName>
        <fullName evidence="2">Uncharacterized protein</fullName>
    </submittedName>
</protein>
<sequence>MPWRGGRWGSAGGGWETRQRSPGTAPAAAIEHGGSRSGRRRRVGAGWRWRWWRQRRGDGGRPGG</sequence>
<organism evidence="2 3">
    <name type="scientific">Oryza meyeriana var. granulata</name>
    <dbReference type="NCBI Taxonomy" id="110450"/>
    <lineage>
        <taxon>Eukaryota</taxon>
        <taxon>Viridiplantae</taxon>
        <taxon>Streptophyta</taxon>
        <taxon>Embryophyta</taxon>
        <taxon>Tracheophyta</taxon>
        <taxon>Spermatophyta</taxon>
        <taxon>Magnoliopsida</taxon>
        <taxon>Liliopsida</taxon>
        <taxon>Poales</taxon>
        <taxon>Poaceae</taxon>
        <taxon>BOP clade</taxon>
        <taxon>Oryzoideae</taxon>
        <taxon>Oryzeae</taxon>
        <taxon>Oryzinae</taxon>
        <taxon>Oryza</taxon>
        <taxon>Oryza meyeriana</taxon>
    </lineage>
</organism>
<dbReference type="Proteomes" id="UP000479710">
    <property type="component" value="Unassembled WGS sequence"/>
</dbReference>
<feature type="region of interest" description="Disordered" evidence="1">
    <location>
        <begin position="1"/>
        <end position="43"/>
    </location>
</feature>
<gene>
    <name evidence="2" type="ORF">E2562_022973</name>
</gene>
<comment type="caution">
    <text evidence="2">The sequence shown here is derived from an EMBL/GenBank/DDBJ whole genome shotgun (WGS) entry which is preliminary data.</text>
</comment>